<dbReference type="Proteomes" id="UP000316471">
    <property type="component" value="Unassembled WGS sequence"/>
</dbReference>
<reference evidence="2 3" key="1">
    <citation type="journal article" date="2015" name="Stand. Genomic Sci.">
        <title>Genomic Encyclopedia of Bacterial and Archaeal Type Strains, Phase III: the genomes of soil and plant-associated and newly described type strains.</title>
        <authorList>
            <person name="Whitman W.B."/>
            <person name="Woyke T."/>
            <person name="Klenk H.P."/>
            <person name="Zhou Y."/>
            <person name="Lilburn T.G."/>
            <person name="Beck B.J."/>
            <person name="De Vos P."/>
            <person name="Vandamme P."/>
            <person name="Eisen J.A."/>
            <person name="Garrity G."/>
            <person name="Hugenholtz P."/>
            <person name="Kyrpides N.C."/>
        </authorList>
    </citation>
    <scope>NUCLEOTIDE SEQUENCE [LARGE SCALE GENOMIC DNA]</scope>
    <source>
        <strain evidence="2 3">CGMCC 1.10136</strain>
    </source>
</reference>
<evidence type="ECO:0000256" key="1">
    <source>
        <dbReference type="SAM" id="MobiDB-lite"/>
    </source>
</evidence>
<dbReference type="RefSeq" id="WP_144816935.1">
    <property type="nucleotide sequence ID" value="NZ_VLKP01000016.1"/>
</dbReference>
<accession>A0A562LGJ3</accession>
<evidence type="ECO:0000313" key="2">
    <source>
        <dbReference type="EMBL" id="TWI06717.1"/>
    </source>
</evidence>
<dbReference type="AlphaFoldDB" id="A0A562LGJ3"/>
<dbReference type="EMBL" id="VLKP01000016">
    <property type="protein sequence ID" value="TWI06717.1"/>
    <property type="molecule type" value="Genomic_DNA"/>
</dbReference>
<protein>
    <submittedName>
        <fullName evidence="2">Uncharacterized protein</fullName>
    </submittedName>
</protein>
<feature type="region of interest" description="Disordered" evidence="1">
    <location>
        <begin position="426"/>
        <end position="454"/>
    </location>
</feature>
<gene>
    <name evidence="2" type="ORF">IP93_02940</name>
</gene>
<comment type="caution">
    <text evidence="2">The sequence shown here is derived from an EMBL/GenBank/DDBJ whole genome shotgun (WGS) entry which is preliminary data.</text>
</comment>
<name>A0A562LGJ3_9GAMM</name>
<proteinExistence type="predicted"/>
<evidence type="ECO:0000313" key="3">
    <source>
        <dbReference type="Proteomes" id="UP000316471"/>
    </source>
</evidence>
<organism evidence="2 3">
    <name type="scientific">Aerolutibacter ruishenii</name>
    <dbReference type="NCBI Taxonomy" id="686800"/>
    <lineage>
        <taxon>Bacteria</taxon>
        <taxon>Pseudomonadati</taxon>
        <taxon>Pseudomonadota</taxon>
        <taxon>Gammaproteobacteria</taxon>
        <taxon>Lysobacterales</taxon>
        <taxon>Lysobacteraceae</taxon>
        <taxon>Aerolutibacter</taxon>
    </lineage>
</organism>
<dbReference type="OrthoDB" id="6064628at2"/>
<sequence>MNAVRQDPAQAESQGLFKGIAVVIDDGLVRAPRNGPDGIEAILKAIQDAGSHAVKLDALPKRDEELDNFANAAFFVMDWNLHGSKLDQVEEGQDGAGSHPDFNFSGLHIGGLENEYEQENVEFLTKLRERRHAPVFIFTNEDVDHVTDVLRESGLIGENLGSHILVKSKRDVGEDLFSVLEDWINQTPSALVLKQWERRQTLAVNQLFKEFHDQHKYWPVIFWNSFKQDGVSPAPELGELITRLVAARMKPLTANLDEFSDAAMQHFGANDAKYRQALHEVLQAERLLPNDLLVAGSYSTGDLFFDQNGDAPRYFLNIRAACDCIRREGFGQPDLYLIRGTIVEGEELAKLARPDFGNFHEADVETIVFALHQGRSVVFKFRTLAVKPASRLPGERVGRMLAPFLTRVTQRFAAYSHRSGLPRIPAALMPPEPPIAAGSGPAANEGGPSPCDCA</sequence>
<keyword evidence="3" id="KW-1185">Reference proteome</keyword>